<name>A0A101N4J3_9ACTN</name>
<dbReference type="InterPro" id="IPR049082">
    <property type="entry name" value="T7SS_signal"/>
</dbReference>
<evidence type="ECO:0000259" key="2">
    <source>
        <dbReference type="Pfam" id="PF21725"/>
    </source>
</evidence>
<accession>A0A101N4J3</accession>
<comment type="caution">
    <text evidence="3">The sequence shown here is derived from an EMBL/GenBank/DDBJ whole genome shotgun (WGS) entry which is preliminary data.</text>
</comment>
<reference evidence="3 4" key="1">
    <citation type="submission" date="2015-10" db="EMBL/GenBank/DDBJ databases">
        <title>Draft genome sequence of Streptomyces pseudovenezuelae DSM 40212, type strain for the species Streptomyces pseudovenezuelae.</title>
        <authorList>
            <person name="Ruckert C."/>
            <person name="Winkler A."/>
            <person name="Kalinowski J."/>
            <person name="Kampfer P."/>
            <person name="Glaeser S."/>
        </authorList>
    </citation>
    <scope>NUCLEOTIDE SEQUENCE [LARGE SCALE GENOMIC DNA]</scope>
    <source>
        <strain evidence="3 4">DSM 40212</strain>
    </source>
</reference>
<feature type="domain" description="Putative T7SS secretion signal" evidence="2">
    <location>
        <begin position="15"/>
        <end position="179"/>
    </location>
</feature>
<dbReference type="EMBL" id="LMWM01000024">
    <property type="protein sequence ID" value="KUM86426.1"/>
    <property type="molecule type" value="Genomic_DNA"/>
</dbReference>
<dbReference type="OrthoDB" id="4140785at2"/>
<evidence type="ECO:0000256" key="1">
    <source>
        <dbReference type="SAM" id="Coils"/>
    </source>
</evidence>
<dbReference type="Pfam" id="PF21725">
    <property type="entry name" value="T7SS_signal"/>
    <property type="match status" value="1"/>
</dbReference>
<dbReference type="Proteomes" id="UP000053039">
    <property type="component" value="Unassembled WGS sequence"/>
</dbReference>
<sequence>MADNPYPSLGWNPVPGVPEQVTSLHRKVKSAADTLNNCHRQIEYLLGASSSWQGDAASAFRDTLDGDLKTAMMNAGHSLEKAAAALGTWEGDLTSHRELAKKYDDAARENKADADKARTRYDEAKGNPDLKLAGKQYPSQAEADAATERLRTAERELNEATTHLNNANTAYNDVIAKAKELEGTHTDAAETVARSLDEADDKLAPKEPGWFDKALSAIGEGLKAVGEFLVEHAGTIGAIAGLLALLPTPLAPVFLGIAVAASAVSMAKNLASEDFRDSLMGEYGFKEGAFAWASMVGDGLGMVPGVGALARAGSEAGLAAAVAREGGEALSVGSKLGAFGREIVPAFNFKALDAATDPAVGALQYGINGVNVAANMASSLENMGVLPKNGPGHDASEITKGAAASTGFRSGAIAIAEDLGELMGGIRL</sequence>
<dbReference type="InterPro" id="IPR036689">
    <property type="entry name" value="ESAT-6-like_sf"/>
</dbReference>
<organism evidence="3 4">
    <name type="scientific">Streptomyces pseudovenezuelae</name>
    <dbReference type="NCBI Taxonomy" id="67350"/>
    <lineage>
        <taxon>Bacteria</taxon>
        <taxon>Bacillati</taxon>
        <taxon>Actinomycetota</taxon>
        <taxon>Actinomycetes</taxon>
        <taxon>Kitasatosporales</taxon>
        <taxon>Streptomycetaceae</taxon>
        <taxon>Streptomyces</taxon>
        <taxon>Streptomyces aurantiacus group</taxon>
    </lineage>
</organism>
<evidence type="ECO:0000313" key="3">
    <source>
        <dbReference type="EMBL" id="KUM86426.1"/>
    </source>
</evidence>
<proteinExistence type="predicted"/>
<dbReference type="SUPFAM" id="SSF140453">
    <property type="entry name" value="EsxAB dimer-like"/>
    <property type="match status" value="1"/>
</dbReference>
<protein>
    <recommendedName>
        <fullName evidence="2">Putative T7SS secretion signal domain-containing protein</fullName>
    </recommendedName>
</protein>
<evidence type="ECO:0000313" key="4">
    <source>
        <dbReference type="Proteomes" id="UP000053039"/>
    </source>
</evidence>
<keyword evidence="1" id="KW-0175">Coiled coil</keyword>
<dbReference type="RefSeq" id="WP_031059969.1">
    <property type="nucleotide sequence ID" value="NZ_JBEYZI010000043.1"/>
</dbReference>
<dbReference type="Gene3D" id="1.10.287.1060">
    <property type="entry name" value="ESAT-6-like"/>
    <property type="match status" value="1"/>
</dbReference>
<gene>
    <name evidence="3" type="ORF">AQI94_22200</name>
</gene>
<feature type="coiled-coil region" evidence="1">
    <location>
        <begin position="143"/>
        <end position="184"/>
    </location>
</feature>
<dbReference type="AlphaFoldDB" id="A0A101N4J3"/>